<dbReference type="RefSeq" id="WP_195802802.1">
    <property type="nucleotide sequence ID" value="NZ_CP061379.1"/>
</dbReference>
<gene>
    <name evidence="1" type="ORF">IC761_08460</name>
</gene>
<dbReference type="Proteomes" id="UP000594621">
    <property type="component" value="Chromosome"/>
</dbReference>
<evidence type="ECO:0000313" key="2">
    <source>
        <dbReference type="Proteomes" id="UP000594621"/>
    </source>
</evidence>
<proteinExistence type="predicted"/>
<dbReference type="EMBL" id="CP061379">
    <property type="protein sequence ID" value="QPF93286.1"/>
    <property type="molecule type" value="Genomic_DNA"/>
</dbReference>
<dbReference type="KEGG" id="bcou:IC761_08460"/>
<dbReference type="AlphaFoldDB" id="A0A7S9H1R2"/>
<reference evidence="1 2" key="1">
    <citation type="submission" date="2020-09" db="EMBL/GenBank/DDBJ databases">
        <title>Complete genomes of bradyrhizobia occurring on native shrubby legumes in Australia.</title>
        <authorList>
            <person name="Lafay B."/>
        </authorList>
    </citation>
    <scope>NUCLEOTIDE SEQUENCE [LARGE SCALE GENOMIC DNA]</scope>
    <source>
        <strain evidence="1 2">BDV5040</strain>
    </source>
</reference>
<sequence>MPTRSELIDRCRAMIVAGNGAGDELIAYLRAEGCHKIESIAVLREVLNVNLGEAKRLVHCSPTWADVRQRDDKFHDQFSTILGEQEE</sequence>
<keyword evidence="2" id="KW-1185">Reference proteome</keyword>
<protein>
    <submittedName>
        <fullName evidence="1">Uncharacterized protein</fullName>
    </submittedName>
</protein>
<accession>A0A7S9H1R2</accession>
<evidence type="ECO:0000313" key="1">
    <source>
        <dbReference type="EMBL" id="QPF93286.1"/>
    </source>
</evidence>
<name>A0A7S9H1R2_9BRAD</name>
<organism evidence="1 2">
    <name type="scientific">Bradyrhizobium commune</name>
    <dbReference type="NCBI Taxonomy" id="83627"/>
    <lineage>
        <taxon>Bacteria</taxon>
        <taxon>Pseudomonadati</taxon>
        <taxon>Pseudomonadota</taxon>
        <taxon>Alphaproteobacteria</taxon>
        <taxon>Hyphomicrobiales</taxon>
        <taxon>Nitrobacteraceae</taxon>
        <taxon>Bradyrhizobium</taxon>
    </lineage>
</organism>